<dbReference type="EMBL" id="OW152830">
    <property type="protein sequence ID" value="CAH2048746.1"/>
    <property type="molecule type" value="Genomic_DNA"/>
</dbReference>
<dbReference type="Proteomes" id="UP000837857">
    <property type="component" value="Chromosome 18"/>
</dbReference>
<accession>A0ABN8I4M5</accession>
<proteinExistence type="predicted"/>
<evidence type="ECO:0000256" key="1">
    <source>
        <dbReference type="SAM" id="MobiDB-lite"/>
    </source>
</evidence>
<evidence type="ECO:0000313" key="3">
    <source>
        <dbReference type="Proteomes" id="UP000837857"/>
    </source>
</evidence>
<feature type="region of interest" description="Disordered" evidence="1">
    <location>
        <begin position="17"/>
        <end position="73"/>
    </location>
</feature>
<keyword evidence="3" id="KW-1185">Reference proteome</keyword>
<gene>
    <name evidence="2" type="ORF">IPOD504_LOCUS6340</name>
</gene>
<evidence type="ECO:0000313" key="2">
    <source>
        <dbReference type="EMBL" id="CAH2048746.1"/>
    </source>
</evidence>
<sequence length="73" mass="7749">MFASEFHFSSKLLELLTKGSSRRETSTPAGSSSNGKMDRAVPANGFNSAAGRNWSSVARGPPSQRSFAPVFLA</sequence>
<reference evidence="2" key="1">
    <citation type="submission" date="2022-03" db="EMBL/GenBank/DDBJ databases">
        <authorList>
            <person name="Martin H S."/>
        </authorList>
    </citation>
    <scope>NUCLEOTIDE SEQUENCE</scope>
</reference>
<organism evidence="2 3">
    <name type="scientific">Iphiclides podalirius</name>
    <name type="common">scarce swallowtail</name>
    <dbReference type="NCBI Taxonomy" id="110791"/>
    <lineage>
        <taxon>Eukaryota</taxon>
        <taxon>Metazoa</taxon>
        <taxon>Ecdysozoa</taxon>
        <taxon>Arthropoda</taxon>
        <taxon>Hexapoda</taxon>
        <taxon>Insecta</taxon>
        <taxon>Pterygota</taxon>
        <taxon>Neoptera</taxon>
        <taxon>Endopterygota</taxon>
        <taxon>Lepidoptera</taxon>
        <taxon>Glossata</taxon>
        <taxon>Ditrysia</taxon>
        <taxon>Papilionoidea</taxon>
        <taxon>Papilionidae</taxon>
        <taxon>Papilioninae</taxon>
        <taxon>Iphiclides</taxon>
    </lineage>
</organism>
<protein>
    <submittedName>
        <fullName evidence="2">Uncharacterized protein</fullName>
    </submittedName>
</protein>
<name>A0ABN8I4M5_9NEOP</name>
<feature type="non-terminal residue" evidence="2">
    <location>
        <position position="1"/>
    </location>
</feature>
<feature type="compositionally biased region" description="Polar residues" evidence="1">
    <location>
        <begin position="26"/>
        <end position="35"/>
    </location>
</feature>